<dbReference type="InterPro" id="IPR046347">
    <property type="entry name" value="bZIP_sf"/>
</dbReference>
<dbReference type="Proteomes" id="UP001165121">
    <property type="component" value="Unassembled WGS sequence"/>
</dbReference>
<feature type="region of interest" description="Disordered" evidence="1">
    <location>
        <begin position="145"/>
        <end position="187"/>
    </location>
</feature>
<reference evidence="2" key="1">
    <citation type="submission" date="2023-04" db="EMBL/GenBank/DDBJ databases">
        <title>Phytophthora fragariaefolia NBRC 109709.</title>
        <authorList>
            <person name="Ichikawa N."/>
            <person name="Sato H."/>
            <person name="Tonouchi N."/>
        </authorList>
    </citation>
    <scope>NUCLEOTIDE SEQUENCE</scope>
    <source>
        <strain evidence="2">NBRC 109709</strain>
    </source>
</reference>
<accession>A0A9W6XTD2</accession>
<evidence type="ECO:0000313" key="3">
    <source>
        <dbReference type="Proteomes" id="UP001165121"/>
    </source>
</evidence>
<organism evidence="2 3">
    <name type="scientific">Phytophthora fragariaefolia</name>
    <dbReference type="NCBI Taxonomy" id="1490495"/>
    <lineage>
        <taxon>Eukaryota</taxon>
        <taxon>Sar</taxon>
        <taxon>Stramenopiles</taxon>
        <taxon>Oomycota</taxon>
        <taxon>Peronosporomycetes</taxon>
        <taxon>Peronosporales</taxon>
        <taxon>Peronosporaceae</taxon>
        <taxon>Phytophthora</taxon>
    </lineage>
</organism>
<dbReference type="AlphaFoldDB" id="A0A9W6XTD2"/>
<dbReference type="OrthoDB" id="73869at2759"/>
<dbReference type="GO" id="GO:0003700">
    <property type="term" value="F:DNA-binding transcription factor activity"/>
    <property type="evidence" value="ECO:0007669"/>
    <property type="project" value="InterPro"/>
</dbReference>
<dbReference type="CDD" id="cd14688">
    <property type="entry name" value="bZIP_YAP"/>
    <property type="match status" value="1"/>
</dbReference>
<gene>
    <name evidence="2" type="ORF">Pfra01_001611500</name>
</gene>
<dbReference type="SUPFAM" id="SSF57959">
    <property type="entry name" value="Leucine zipper domain"/>
    <property type="match status" value="1"/>
</dbReference>
<feature type="compositionally biased region" description="Basic residues" evidence="1">
    <location>
        <begin position="157"/>
        <end position="169"/>
    </location>
</feature>
<keyword evidence="3" id="KW-1185">Reference proteome</keyword>
<proteinExistence type="predicted"/>
<evidence type="ECO:0000256" key="1">
    <source>
        <dbReference type="SAM" id="MobiDB-lite"/>
    </source>
</evidence>
<comment type="caution">
    <text evidence="2">The sequence shown here is derived from an EMBL/GenBank/DDBJ whole genome shotgun (WGS) entry which is preliminary data.</text>
</comment>
<protein>
    <submittedName>
        <fullName evidence="2">Unnamed protein product</fullName>
    </submittedName>
</protein>
<name>A0A9W6XTD2_9STRA</name>
<dbReference type="EMBL" id="BSXT01001799">
    <property type="protein sequence ID" value="GMF45253.1"/>
    <property type="molecule type" value="Genomic_DNA"/>
</dbReference>
<sequence length="417" mass="46925">MDRISSIFARFEPSQSSHSLTSNVIGHVMPRASIGRGAVFHEVGSHSNTPYDKTQLQTMHMPSVTTPLPATPRSPEIARLTSVAPHQAPVTCLKETSSTQMMCNGAVRSSDDLQKPREVLEQDFKNTTSLSTRLPPKVTTAVRSVKNTQATDPGNPKPKRKRIRLKTPRRREQCRANQARYRRKQKEHSNDLEIAVAQLRHEVPMLEKQYNRLVSGVKLSVWYVVMQYFHIFRNGVRPSGQTASGPEAWLQNSEAQQQLSFLQSSISDNVLVGEQRGIDALLEQLKRYTRYFDDLQVQMEHVTRVSKDFIAATASLNVTISEFTLEQVFPHLVPSDGDHHTAQGDKAAILRSKLLGQRLFLPFRLSFHWDEQSERVVQMECAVDLVTPLLKIVDTLADVAFVLERARVSQSGALGVI</sequence>
<evidence type="ECO:0000313" key="2">
    <source>
        <dbReference type="EMBL" id="GMF45253.1"/>
    </source>
</evidence>